<sequence length="272" mass="30836">MANNQNIVNLNSHRERRARTELVLPGEMANTGSKPFLARASDDKIYWCKKLHSPHGREAIINEVVASIVGQTVSAPIRPWKIIHVPDELSQTLIENPKNPTDRYRIGDTPLFGSLNLHTAEVTTSPPVIPYVNDNGNINRIPQIIALWDLCCVREDHQLLIDFGADNELWSIDHGFWFDSLPQPWNLAPPETKGAAPKLPLLRTPIPYSCWDKAIRAVSSLDTTLYGIVYEQMPDEWHVSKDEVDALVRYVLTRKPFTVSILEDYRATLGRE</sequence>
<dbReference type="EMBL" id="JASNVK010000005">
    <property type="protein sequence ID" value="MDK4300463.1"/>
    <property type="molecule type" value="Genomic_DNA"/>
</dbReference>
<keyword evidence="3" id="KW-1185">Reference proteome</keyword>
<dbReference type="Proteomes" id="UP001243856">
    <property type="component" value="Unassembled WGS sequence"/>
</dbReference>
<feature type="domain" description="HipA-like kinase" evidence="1">
    <location>
        <begin position="29"/>
        <end position="120"/>
    </location>
</feature>
<protein>
    <recommendedName>
        <fullName evidence="1">HipA-like kinase domain-containing protein</fullName>
    </recommendedName>
</protein>
<name>A0ABT7G1U3_9CORY</name>
<evidence type="ECO:0000259" key="1">
    <source>
        <dbReference type="Pfam" id="PF20613"/>
    </source>
</evidence>
<organism evidence="2 3">
    <name type="scientific">Corynebacterium propinquum</name>
    <dbReference type="NCBI Taxonomy" id="43769"/>
    <lineage>
        <taxon>Bacteria</taxon>
        <taxon>Bacillati</taxon>
        <taxon>Actinomycetota</taxon>
        <taxon>Actinomycetes</taxon>
        <taxon>Mycobacteriales</taxon>
        <taxon>Corynebacteriaceae</taxon>
        <taxon>Corynebacterium</taxon>
    </lineage>
</organism>
<evidence type="ECO:0000313" key="3">
    <source>
        <dbReference type="Proteomes" id="UP001243856"/>
    </source>
</evidence>
<comment type="caution">
    <text evidence="2">The sequence shown here is derived from an EMBL/GenBank/DDBJ whole genome shotgun (WGS) entry which is preliminary data.</text>
</comment>
<reference evidence="2 3" key="1">
    <citation type="submission" date="2023-05" db="EMBL/GenBank/DDBJ databases">
        <title>Metabolic capabilities are highly conserved among human nasal-associated Corynebacterium species in pangenomic analyses.</title>
        <authorList>
            <person name="Tran T.H."/>
            <person name="Roberts A.Q."/>
            <person name="Escapa I.F."/>
            <person name="Gao W."/>
            <person name="Conlan S."/>
            <person name="Kong H."/>
            <person name="Segre J.A."/>
            <person name="Kelly M.S."/>
            <person name="Lemon K.P."/>
        </authorList>
    </citation>
    <scope>NUCLEOTIDE SEQUENCE [LARGE SCALE GENOMIC DNA]</scope>
    <source>
        <strain evidence="2 3">KPL2811</strain>
    </source>
</reference>
<gene>
    <name evidence="2" type="ORF">QPX45_04240</name>
</gene>
<dbReference type="RefSeq" id="WP_284575825.1">
    <property type="nucleotide sequence ID" value="NZ_JASNVE010000002.1"/>
</dbReference>
<dbReference type="InterPro" id="IPR046748">
    <property type="entry name" value="HipA_2"/>
</dbReference>
<proteinExistence type="predicted"/>
<evidence type="ECO:0000313" key="2">
    <source>
        <dbReference type="EMBL" id="MDK4300463.1"/>
    </source>
</evidence>
<accession>A0ABT7G1U3</accession>
<dbReference type="Pfam" id="PF20613">
    <property type="entry name" value="HipA_2"/>
    <property type="match status" value="1"/>
</dbReference>